<dbReference type="EMBL" id="BANR01000023">
    <property type="protein sequence ID" value="GAC50292.1"/>
    <property type="molecule type" value="Genomic_DNA"/>
</dbReference>
<organism evidence="2 3">
    <name type="scientific">Gordonia aichiensis NBRC 108223</name>
    <dbReference type="NCBI Taxonomy" id="1220583"/>
    <lineage>
        <taxon>Bacteria</taxon>
        <taxon>Bacillati</taxon>
        <taxon>Actinomycetota</taxon>
        <taxon>Actinomycetes</taxon>
        <taxon>Mycobacteriales</taxon>
        <taxon>Gordoniaceae</taxon>
        <taxon>Gordonia</taxon>
    </lineage>
</organism>
<feature type="compositionally biased region" description="Basic and acidic residues" evidence="1">
    <location>
        <begin position="47"/>
        <end position="59"/>
    </location>
</feature>
<feature type="region of interest" description="Disordered" evidence="1">
    <location>
        <begin position="34"/>
        <end position="59"/>
    </location>
</feature>
<feature type="region of interest" description="Disordered" evidence="1">
    <location>
        <begin position="1"/>
        <end position="20"/>
    </location>
</feature>
<name>L7KQQ3_9ACTN</name>
<proteinExistence type="predicted"/>
<evidence type="ECO:0000313" key="2">
    <source>
        <dbReference type="EMBL" id="GAC50292.1"/>
    </source>
</evidence>
<dbReference type="STRING" id="1220583.GOACH_23_00010"/>
<evidence type="ECO:0000313" key="3">
    <source>
        <dbReference type="Proteomes" id="UP000010988"/>
    </source>
</evidence>
<keyword evidence="3" id="KW-1185">Reference proteome</keyword>
<accession>L7KQQ3</accession>
<protein>
    <submittedName>
        <fullName evidence="2">Uncharacterized protein</fullName>
    </submittedName>
</protein>
<dbReference type="AlphaFoldDB" id="L7KQQ3"/>
<gene>
    <name evidence="2" type="ORF">GOACH_23_00010</name>
</gene>
<dbReference type="Proteomes" id="UP000010988">
    <property type="component" value="Unassembled WGS sequence"/>
</dbReference>
<sequence length="59" mass="6253">MSPIGDTHALPANESQARELVGLDPEQALDVMAKAHGATDGKPTAKAIRDARRGDDPCW</sequence>
<reference evidence="2 3" key="1">
    <citation type="submission" date="2012-12" db="EMBL/GenBank/DDBJ databases">
        <title>Whole genome shotgun sequence of Gordonia aichiensis NBRC 108223.</title>
        <authorList>
            <person name="Isaki-Nakamura S."/>
            <person name="Hosoyama A."/>
            <person name="Tsuchikane K."/>
            <person name="Ando Y."/>
            <person name="Baba S."/>
            <person name="Ohji S."/>
            <person name="Hamada M."/>
            <person name="Tamura T."/>
            <person name="Yamazoe A."/>
            <person name="Yamazaki S."/>
            <person name="Fujita N."/>
        </authorList>
    </citation>
    <scope>NUCLEOTIDE SEQUENCE [LARGE SCALE GENOMIC DNA]</scope>
    <source>
        <strain evidence="2 3">NBRC 108223</strain>
    </source>
</reference>
<comment type="caution">
    <text evidence="2">The sequence shown here is derived from an EMBL/GenBank/DDBJ whole genome shotgun (WGS) entry which is preliminary data.</text>
</comment>
<evidence type="ECO:0000256" key="1">
    <source>
        <dbReference type="SAM" id="MobiDB-lite"/>
    </source>
</evidence>